<dbReference type="KEGG" id="vg:16797365"/>
<sequence length="102" mass="12184">MRTKLRLLWYWFETRYAKLLRLFGVVRSTDCIPDGMYCYEYDEERNAKEPTDGYWIKTCKYYRSTPKTKGVACTYVGYIGFDPCLYDQCKICGVKDSFENED</sequence>
<dbReference type="EMBL" id="KC821622">
    <property type="protein sequence ID" value="AGO48776.1"/>
    <property type="molecule type" value="Genomic_DNA"/>
</dbReference>
<gene>
    <name evidence="1" type="ORF">Phi46:3_gp032</name>
</gene>
<name>S0A079_9CAUD</name>
<dbReference type="Proteomes" id="UP000014727">
    <property type="component" value="Segment"/>
</dbReference>
<protein>
    <submittedName>
        <fullName evidence="1">Uncharacterized protein</fullName>
    </submittedName>
</protein>
<evidence type="ECO:0000313" key="2">
    <source>
        <dbReference type="Proteomes" id="UP000014727"/>
    </source>
</evidence>
<organism evidence="1 2">
    <name type="scientific">Cellulophaga phage phi46:3</name>
    <dbReference type="NCBI Taxonomy" id="1327985"/>
    <lineage>
        <taxon>Viruses</taxon>
        <taxon>Duplodnaviria</taxon>
        <taxon>Heunggongvirae</taxon>
        <taxon>Uroviricota</taxon>
        <taxon>Caudoviricetes</taxon>
        <taxon>Pachyviridae</taxon>
        <taxon>Bacelvirus</taxon>
        <taxon>Bacelvirus phi46tres</taxon>
    </lineage>
</organism>
<accession>S0A079</accession>
<reference evidence="1 2" key="1">
    <citation type="journal article" date="2013" name="Proc. Natl. Acad. Sci. U.S.A.">
        <title>Twelve previously unknown phage genera are ubiquitous in global oceans.</title>
        <authorList>
            <person name="Holmfeldt K."/>
            <person name="Solonenko N."/>
            <person name="Shah M."/>
            <person name="Corrier K."/>
            <person name="Riemann L."/>
            <person name="Verberkmoes N.C."/>
            <person name="Sullivan M.B."/>
        </authorList>
    </citation>
    <scope>NUCLEOTIDE SEQUENCE [LARGE SCALE GENOMIC DNA]</scope>
    <source>
        <strain evidence="1">Phi46:3</strain>
    </source>
</reference>
<keyword evidence="2" id="KW-1185">Reference proteome</keyword>
<evidence type="ECO:0000313" key="1">
    <source>
        <dbReference type="EMBL" id="AGO48776.1"/>
    </source>
</evidence>
<proteinExistence type="predicted"/>
<dbReference type="GeneID" id="16797365"/>
<reference evidence="2" key="2">
    <citation type="submission" date="2013-03" db="EMBL/GenBank/DDBJ databases">
        <title>The Cellulophaga phages: a novel, diverse, and globally ubiquitous model system.</title>
        <authorList>
            <person name="Holmfeldt K."/>
            <person name="Solonenko N."/>
            <person name="Shah M."/>
            <person name="Corrier K."/>
            <person name="Riemann L."/>
            <person name="VerBerkmoes N.C."/>
            <person name="Sullivan M.B."/>
        </authorList>
    </citation>
    <scope>NUCLEOTIDE SEQUENCE [LARGE SCALE GENOMIC DNA]</scope>
</reference>
<dbReference type="RefSeq" id="YP_008241075.1">
    <property type="nucleotide sequence ID" value="NC_021792.1"/>
</dbReference>